<reference evidence="2 3" key="1">
    <citation type="journal article" date="2013" name="Proc. Natl. Acad. Sci. U.S.A.">
        <title>Fine-scale variation in meiotic recombination in Mimulus inferred from population shotgun sequencing.</title>
        <authorList>
            <person name="Hellsten U."/>
            <person name="Wright K.M."/>
            <person name="Jenkins J."/>
            <person name="Shu S."/>
            <person name="Yuan Y."/>
            <person name="Wessler S.R."/>
            <person name="Schmutz J."/>
            <person name="Willis J.H."/>
            <person name="Rokhsar D.S."/>
        </authorList>
    </citation>
    <scope>NUCLEOTIDE SEQUENCE [LARGE SCALE GENOMIC DNA]</scope>
    <source>
        <strain evidence="3">cv. DUN x IM62</strain>
    </source>
</reference>
<dbReference type="PhylomeDB" id="A0A022QPM7"/>
<dbReference type="KEGG" id="egt:105967068"/>
<evidence type="ECO:0000313" key="2">
    <source>
        <dbReference type="EMBL" id="EYU29253.1"/>
    </source>
</evidence>
<organism evidence="2 3">
    <name type="scientific">Erythranthe guttata</name>
    <name type="common">Yellow monkey flower</name>
    <name type="synonym">Mimulus guttatus</name>
    <dbReference type="NCBI Taxonomy" id="4155"/>
    <lineage>
        <taxon>Eukaryota</taxon>
        <taxon>Viridiplantae</taxon>
        <taxon>Streptophyta</taxon>
        <taxon>Embryophyta</taxon>
        <taxon>Tracheophyta</taxon>
        <taxon>Spermatophyta</taxon>
        <taxon>Magnoliopsida</taxon>
        <taxon>eudicotyledons</taxon>
        <taxon>Gunneridae</taxon>
        <taxon>Pentapetalae</taxon>
        <taxon>asterids</taxon>
        <taxon>lamiids</taxon>
        <taxon>Lamiales</taxon>
        <taxon>Phrymaceae</taxon>
        <taxon>Erythranthe</taxon>
    </lineage>
</organism>
<proteinExistence type="predicted"/>
<dbReference type="Proteomes" id="UP000030748">
    <property type="component" value="Unassembled WGS sequence"/>
</dbReference>
<name>A0A022QPM7_ERYGU</name>
<feature type="compositionally biased region" description="Basic residues" evidence="1">
    <location>
        <begin position="31"/>
        <end position="40"/>
    </location>
</feature>
<accession>A0A022QPM7</accession>
<sequence>MSCCESGDGMKKVPKLDGDLAESGEYSVNKTKTKKKRKRVGTSSTKLKLKKKQQLKKKKKLLRLSTFLRGDVLYDDRDPTRCEGTSKGTLNKCTRLAVEVFSKTHDLKFKVMRLLRASGDLSMMDLMFKAKPFPLPVPYDLDPNPQIFRARVSFTLYYVDFVKIVRPSELVYIQ</sequence>
<feature type="region of interest" description="Disordered" evidence="1">
    <location>
        <begin position="24"/>
        <end position="46"/>
    </location>
</feature>
<gene>
    <name evidence="2" type="ORF">MIMGU_mgv1a014910mg</name>
</gene>
<dbReference type="AlphaFoldDB" id="A0A022QPM7"/>
<protein>
    <submittedName>
        <fullName evidence="2">Uncharacterized protein</fullName>
    </submittedName>
</protein>
<evidence type="ECO:0000313" key="3">
    <source>
        <dbReference type="Proteomes" id="UP000030748"/>
    </source>
</evidence>
<keyword evidence="3" id="KW-1185">Reference proteome</keyword>
<evidence type="ECO:0000256" key="1">
    <source>
        <dbReference type="SAM" id="MobiDB-lite"/>
    </source>
</evidence>
<dbReference type="EMBL" id="KI631268">
    <property type="protein sequence ID" value="EYU29253.1"/>
    <property type="molecule type" value="Genomic_DNA"/>
</dbReference>